<dbReference type="AlphaFoldDB" id="A0A9Q1JLQ8"/>
<dbReference type="SUPFAM" id="SSF50249">
    <property type="entry name" value="Nucleic acid-binding proteins"/>
    <property type="match status" value="1"/>
</dbReference>
<comment type="caution">
    <text evidence="2">The sequence shown here is derived from an EMBL/GenBank/DDBJ whole genome shotgun (WGS) entry which is preliminary data.</text>
</comment>
<dbReference type="InterPro" id="IPR013955">
    <property type="entry name" value="Rep_factor-A_C"/>
</dbReference>
<name>A0A9Q1JLQ8_9CARY</name>
<protein>
    <recommendedName>
        <fullName evidence="1">Replication factor A C-terminal domain-containing protein</fullName>
    </recommendedName>
</protein>
<sequence length="212" mass="23892">MGVTIYGDDIASYAEAIKCRKEEAIEGAKVSVKKAVLRSISDFKAMKNIDKKMIRLYLGCDACGTKTYEDIGTKYKCSKSSCTARTSTAVARMIFQFDLVDITGSWNVTLFSDDASKVLGIEPDKLYRMEYEDHEKFYAEVAEVLARKSIYIKFTPGATFATSRILKWVMKEIFGCGDSLHFGAEHDWWSLMFFGYFVNIDGDGLSLSRKSL</sequence>
<feature type="domain" description="Replication factor A C-terminal" evidence="1">
    <location>
        <begin position="49"/>
        <end position="149"/>
    </location>
</feature>
<accession>A0A9Q1JLQ8</accession>
<dbReference type="EMBL" id="JAKOGI010001004">
    <property type="protein sequence ID" value="KAJ8428449.1"/>
    <property type="molecule type" value="Genomic_DNA"/>
</dbReference>
<keyword evidence="3" id="KW-1185">Reference proteome</keyword>
<evidence type="ECO:0000313" key="3">
    <source>
        <dbReference type="Proteomes" id="UP001153076"/>
    </source>
</evidence>
<reference evidence="2" key="1">
    <citation type="submission" date="2022-04" db="EMBL/GenBank/DDBJ databases">
        <title>Carnegiea gigantea Genome sequencing and assembly v2.</title>
        <authorList>
            <person name="Copetti D."/>
            <person name="Sanderson M.J."/>
            <person name="Burquez A."/>
            <person name="Wojciechowski M.F."/>
        </authorList>
    </citation>
    <scope>NUCLEOTIDE SEQUENCE</scope>
    <source>
        <strain evidence="2">SGP5-SGP5p</strain>
        <tissue evidence="2">Aerial part</tissue>
    </source>
</reference>
<dbReference type="OrthoDB" id="1751331at2759"/>
<dbReference type="Pfam" id="PF08646">
    <property type="entry name" value="Rep_fac-A_C"/>
    <property type="match status" value="1"/>
</dbReference>
<evidence type="ECO:0000259" key="1">
    <source>
        <dbReference type="Pfam" id="PF08646"/>
    </source>
</evidence>
<gene>
    <name evidence="2" type="ORF">Cgig2_024110</name>
</gene>
<evidence type="ECO:0000313" key="2">
    <source>
        <dbReference type="EMBL" id="KAJ8428449.1"/>
    </source>
</evidence>
<proteinExistence type="predicted"/>
<organism evidence="2 3">
    <name type="scientific">Carnegiea gigantea</name>
    <dbReference type="NCBI Taxonomy" id="171969"/>
    <lineage>
        <taxon>Eukaryota</taxon>
        <taxon>Viridiplantae</taxon>
        <taxon>Streptophyta</taxon>
        <taxon>Embryophyta</taxon>
        <taxon>Tracheophyta</taxon>
        <taxon>Spermatophyta</taxon>
        <taxon>Magnoliopsida</taxon>
        <taxon>eudicotyledons</taxon>
        <taxon>Gunneridae</taxon>
        <taxon>Pentapetalae</taxon>
        <taxon>Caryophyllales</taxon>
        <taxon>Cactineae</taxon>
        <taxon>Cactaceae</taxon>
        <taxon>Cactoideae</taxon>
        <taxon>Echinocereeae</taxon>
        <taxon>Carnegiea</taxon>
    </lineage>
</organism>
<dbReference type="Proteomes" id="UP001153076">
    <property type="component" value="Unassembled WGS sequence"/>
</dbReference>
<dbReference type="InterPro" id="IPR012340">
    <property type="entry name" value="NA-bd_OB-fold"/>
</dbReference>
<dbReference type="Gene3D" id="2.40.50.140">
    <property type="entry name" value="Nucleic acid-binding proteins"/>
    <property type="match status" value="1"/>
</dbReference>